<dbReference type="FunCoup" id="A0A152A3F9">
    <property type="interactions" value="1"/>
</dbReference>
<evidence type="ECO:0000256" key="10">
    <source>
        <dbReference type="ARBA" id="ARBA00023180"/>
    </source>
</evidence>
<dbReference type="EC" id="2.4.1.-" evidence="12"/>
<keyword evidence="6 12" id="KW-0812">Transmembrane</keyword>
<keyword evidence="5 12" id="KW-0808">Transferase</keyword>
<comment type="similarity">
    <text evidence="3 12">Belongs to the glycosyltransferase 10 family.</text>
</comment>
<keyword evidence="10" id="KW-0325">Glycoprotein</keyword>
<dbReference type="InParanoid" id="A0A152A3F9"/>
<dbReference type="STRING" id="361077.A0A152A3F9"/>
<accession>A0A152A3F9</accession>
<evidence type="ECO:0000256" key="9">
    <source>
        <dbReference type="ARBA" id="ARBA00023136"/>
    </source>
</evidence>
<dbReference type="PANTHER" id="PTHR11929:SF194">
    <property type="entry name" value="ALPHA-(1,3)-FUCOSYLTRANSFERASE 10"/>
    <property type="match status" value="1"/>
</dbReference>
<organism evidence="14 15">
    <name type="scientific">Tieghemostelium lacteum</name>
    <name type="common">Slime mold</name>
    <name type="synonym">Dictyostelium lacteum</name>
    <dbReference type="NCBI Taxonomy" id="361077"/>
    <lineage>
        <taxon>Eukaryota</taxon>
        <taxon>Amoebozoa</taxon>
        <taxon>Evosea</taxon>
        <taxon>Eumycetozoa</taxon>
        <taxon>Dictyostelia</taxon>
        <taxon>Dictyosteliales</taxon>
        <taxon>Raperosteliaceae</taxon>
        <taxon>Tieghemostelium</taxon>
    </lineage>
</organism>
<dbReference type="GO" id="GO:0032580">
    <property type="term" value="C:Golgi cisterna membrane"/>
    <property type="evidence" value="ECO:0007669"/>
    <property type="project" value="UniProtKB-SubCell"/>
</dbReference>
<evidence type="ECO:0000256" key="8">
    <source>
        <dbReference type="ARBA" id="ARBA00022989"/>
    </source>
</evidence>
<dbReference type="SUPFAM" id="SSF53756">
    <property type="entry name" value="UDP-Glycosyltransferase/glycogen phosphorylase"/>
    <property type="match status" value="1"/>
</dbReference>
<dbReference type="Proteomes" id="UP000076078">
    <property type="component" value="Unassembled WGS sequence"/>
</dbReference>
<dbReference type="EMBL" id="LODT01000013">
    <property type="protein sequence ID" value="KYR00802.1"/>
    <property type="molecule type" value="Genomic_DNA"/>
</dbReference>
<keyword evidence="7" id="KW-0735">Signal-anchor</keyword>
<evidence type="ECO:0000256" key="4">
    <source>
        <dbReference type="ARBA" id="ARBA00022676"/>
    </source>
</evidence>
<gene>
    <name evidence="14" type="ORF">DLAC_02855</name>
</gene>
<name>A0A152A3F9_TIELA</name>
<comment type="caution">
    <text evidence="14">The sequence shown here is derived from an EMBL/GenBank/DDBJ whole genome shotgun (WGS) entry which is preliminary data.</text>
</comment>
<feature type="transmembrane region" description="Helical" evidence="12">
    <location>
        <begin position="12"/>
        <end position="32"/>
    </location>
</feature>
<reference evidence="14 15" key="1">
    <citation type="submission" date="2015-12" db="EMBL/GenBank/DDBJ databases">
        <title>Dictyostelia acquired genes for synthesis and detection of signals that induce cell-type specialization by lateral gene transfer from prokaryotes.</title>
        <authorList>
            <person name="Gloeckner G."/>
            <person name="Schaap P."/>
        </authorList>
    </citation>
    <scope>NUCLEOTIDE SEQUENCE [LARGE SCALE GENOMIC DNA]</scope>
    <source>
        <strain evidence="14 15">TK</strain>
    </source>
</reference>
<evidence type="ECO:0000259" key="13">
    <source>
        <dbReference type="Pfam" id="PF00852"/>
    </source>
</evidence>
<keyword evidence="12" id="KW-0333">Golgi apparatus</keyword>
<proteinExistence type="inferred from homology"/>
<comment type="subcellular location">
    <subcellularLocation>
        <location evidence="11">Endomembrane system</location>
        <topology evidence="11">Single-pass membrane protein</topology>
    </subcellularLocation>
    <subcellularLocation>
        <location evidence="12">Golgi apparatus</location>
        <location evidence="12">Golgi stack membrane</location>
        <topology evidence="12">Single-pass type II membrane protein</topology>
    </subcellularLocation>
    <subcellularLocation>
        <location evidence="1">Membrane</location>
        <topology evidence="1">Single-pass type II membrane protein</topology>
    </subcellularLocation>
</comment>
<dbReference type="InterPro" id="IPR055270">
    <property type="entry name" value="Glyco_tran_10_C"/>
</dbReference>
<dbReference type="OrthoDB" id="20731at2759"/>
<evidence type="ECO:0000256" key="12">
    <source>
        <dbReference type="RuleBase" id="RU003832"/>
    </source>
</evidence>
<comment type="pathway">
    <text evidence="2">Protein modification; protein glycosylation.</text>
</comment>
<evidence type="ECO:0000256" key="2">
    <source>
        <dbReference type="ARBA" id="ARBA00004922"/>
    </source>
</evidence>
<evidence type="ECO:0000256" key="11">
    <source>
        <dbReference type="ARBA" id="ARBA00037847"/>
    </source>
</evidence>
<keyword evidence="15" id="KW-1185">Reference proteome</keyword>
<dbReference type="InterPro" id="IPR001503">
    <property type="entry name" value="Glyco_trans_10"/>
</dbReference>
<dbReference type="Gene3D" id="3.40.50.11660">
    <property type="entry name" value="Glycosyl transferase family 10, C-terminal domain"/>
    <property type="match status" value="1"/>
</dbReference>
<evidence type="ECO:0000256" key="3">
    <source>
        <dbReference type="ARBA" id="ARBA00008919"/>
    </source>
</evidence>
<evidence type="ECO:0000256" key="5">
    <source>
        <dbReference type="ARBA" id="ARBA00022679"/>
    </source>
</evidence>
<evidence type="ECO:0000313" key="14">
    <source>
        <dbReference type="EMBL" id="KYR00802.1"/>
    </source>
</evidence>
<evidence type="ECO:0000256" key="1">
    <source>
        <dbReference type="ARBA" id="ARBA00004606"/>
    </source>
</evidence>
<evidence type="ECO:0000256" key="6">
    <source>
        <dbReference type="ARBA" id="ARBA00022692"/>
    </source>
</evidence>
<dbReference type="PANTHER" id="PTHR11929">
    <property type="entry name" value="ALPHA- 1,3 -FUCOSYLTRANSFERASE"/>
    <property type="match status" value="1"/>
</dbReference>
<evidence type="ECO:0000313" key="15">
    <source>
        <dbReference type="Proteomes" id="UP000076078"/>
    </source>
</evidence>
<dbReference type="UniPathway" id="UPA00378"/>
<feature type="domain" description="Fucosyltransferase C-terminal" evidence="13">
    <location>
        <begin position="195"/>
        <end position="363"/>
    </location>
</feature>
<keyword evidence="8 12" id="KW-1133">Transmembrane helix</keyword>
<protein>
    <recommendedName>
        <fullName evidence="12">Fucosyltransferase</fullName>
        <ecNumber evidence="12">2.4.1.-</ecNumber>
    </recommendedName>
</protein>
<dbReference type="FunFam" id="3.40.50.11660:FF:000002">
    <property type="entry name" value="Alpha-(1,3)-fucosyltransferase"/>
    <property type="match status" value="1"/>
</dbReference>
<dbReference type="InterPro" id="IPR038577">
    <property type="entry name" value="GT10-like_C_sf"/>
</dbReference>
<sequence>MIFQVSLNRKNFFVVLSVVLLLYFLVLLYVNLSKLDTLSPALLAVKQQPPKDEIIFIGGQFMHTDYLKTPIQIMQCSYQGKEYNVTITTDKELLKDANMVLYFDDGPDTFNPVPPVKDKINMVCLSESIYNTHCLGEKECANRFNWTISLPKDSDIRIHYFMNSLRLLPVGDSFDFQRDVMETKIKAKREENVGLASWFTSYCATEGSNRIHYMESLMKYIKVDSYGECLNNIELQGEQRFNTTKKFLEIAKRKFYFSFENSMCPEYLSEKAYQCLNSNVVPVIMAHPSATKLLPTGSYIYVGDFSSSKELADYLVYLDQNDEMYKKYFAYRKDKKNYEQWIKTFSDKHMYCDIFTHFQEWKLTPNNYISTIQPYNKSIECLDPNGLFKI</sequence>
<dbReference type="AlphaFoldDB" id="A0A152A3F9"/>
<dbReference type="Pfam" id="PF00852">
    <property type="entry name" value="Glyco_transf_10"/>
    <property type="match status" value="1"/>
</dbReference>
<keyword evidence="4 12" id="KW-0328">Glycosyltransferase</keyword>
<evidence type="ECO:0000256" key="7">
    <source>
        <dbReference type="ARBA" id="ARBA00022968"/>
    </source>
</evidence>
<dbReference type="GO" id="GO:0046920">
    <property type="term" value="F:alpha-(1-&gt;3)-fucosyltransferase activity"/>
    <property type="evidence" value="ECO:0007669"/>
    <property type="project" value="TreeGrafter"/>
</dbReference>
<keyword evidence="9 12" id="KW-0472">Membrane</keyword>